<sequence length="176" mass="20103">MNQLITAEEFASNRDIGGLNNRNGKLDSNKIYECIKLAQSIDLYDILGDFLFEVIENKDEETYKDLLSGSTFITEGKVYFQEGIKSILSDLTYSRYVVSANVNFTSFGAVTKLTDNSQPVDRNLLRDIQKQTAIDTRIKFKFVDKYLRANRNLFPNYVTGNNPDINTGNVRFTLVR</sequence>
<gene>
    <name evidence="1" type="ORF">ULVI_09360</name>
</gene>
<proteinExistence type="predicted"/>
<dbReference type="EMBL" id="LRXL01000037">
    <property type="protein sequence ID" value="OAB78779.1"/>
    <property type="molecule type" value="Genomic_DNA"/>
</dbReference>
<dbReference type="RefSeq" id="WP_068592109.1">
    <property type="nucleotide sequence ID" value="NZ_LRXL01000037.1"/>
</dbReference>
<evidence type="ECO:0000313" key="1">
    <source>
        <dbReference type="EMBL" id="OAB78779.1"/>
    </source>
</evidence>
<reference evidence="1 2" key="1">
    <citation type="submission" date="2016-02" db="EMBL/GenBank/DDBJ databases">
        <title>Ulvibacter sp. LPB0005, isolated from Thais luteostoma.</title>
        <authorList>
            <person name="Shin S.-K."/>
            <person name="Yi H."/>
        </authorList>
    </citation>
    <scope>NUCLEOTIDE SEQUENCE [LARGE SCALE GENOMIC DNA]</scope>
    <source>
        <strain evidence="1 2">LPB0005</strain>
    </source>
</reference>
<dbReference type="Proteomes" id="UP000077013">
    <property type="component" value="Unassembled WGS sequence"/>
</dbReference>
<protein>
    <submittedName>
        <fullName evidence="1">Uncharacterized protein</fullName>
    </submittedName>
</protein>
<evidence type="ECO:0000313" key="2">
    <source>
        <dbReference type="Proteomes" id="UP000077013"/>
    </source>
</evidence>
<name>A0A167HMS1_9FLAO</name>
<keyword evidence="2" id="KW-1185">Reference proteome</keyword>
<dbReference type="STRING" id="1763537.ULVI_09360"/>
<dbReference type="AlphaFoldDB" id="A0A167HMS1"/>
<dbReference type="InterPro" id="IPR046558">
    <property type="entry name" value="DUF6712"/>
</dbReference>
<dbReference type="Pfam" id="PF20459">
    <property type="entry name" value="DUF6712"/>
    <property type="match status" value="1"/>
</dbReference>
<comment type="caution">
    <text evidence="1">The sequence shown here is derived from an EMBL/GenBank/DDBJ whole genome shotgun (WGS) entry which is preliminary data.</text>
</comment>
<accession>A0A167HMS1</accession>
<organism evidence="1 2">
    <name type="scientific">Cochleicola gelatinilyticus</name>
    <dbReference type="NCBI Taxonomy" id="1763537"/>
    <lineage>
        <taxon>Bacteria</taxon>
        <taxon>Pseudomonadati</taxon>
        <taxon>Bacteroidota</taxon>
        <taxon>Flavobacteriia</taxon>
        <taxon>Flavobacteriales</taxon>
        <taxon>Flavobacteriaceae</taxon>
        <taxon>Cochleicola</taxon>
    </lineage>
</organism>
<dbReference type="OrthoDB" id="1351717at2"/>